<name>A0AAV4HKY2_9GAST</name>
<dbReference type="AlphaFoldDB" id="A0AAV4HKY2"/>
<gene>
    <name evidence="1" type="ORF">ElyMa_002779800</name>
</gene>
<keyword evidence="2" id="KW-1185">Reference proteome</keyword>
<dbReference type="Proteomes" id="UP000762676">
    <property type="component" value="Unassembled WGS sequence"/>
</dbReference>
<evidence type="ECO:0000313" key="1">
    <source>
        <dbReference type="EMBL" id="GFR98873.1"/>
    </source>
</evidence>
<protein>
    <submittedName>
        <fullName evidence="1">Uncharacterized protein</fullName>
    </submittedName>
</protein>
<accession>A0AAV4HKY2</accession>
<reference evidence="1 2" key="1">
    <citation type="journal article" date="2021" name="Elife">
        <title>Chloroplast acquisition without the gene transfer in kleptoplastic sea slugs, Plakobranchus ocellatus.</title>
        <authorList>
            <person name="Maeda T."/>
            <person name="Takahashi S."/>
            <person name="Yoshida T."/>
            <person name="Shimamura S."/>
            <person name="Takaki Y."/>
            <person name="Nagai Y."/>
            <person name="Toyoda A."/>
            <person name="Suzuki Y."/>
            <person name="Arimoto A."/>
            <person name="Ishii H."/>
            <person name="Satoh N."/>
            <person name="Nishiyama T."/>
            <person name="Hasebe M."/>
            <person name="Maruyama T."/>
            <person name="Minagawa J."/>
            <person name="Obokata J."/>
            <person name="Shigenobu S."/>
        </authorList>
    </citation>
    <scope>NUCLEOTIDE SEQUENCE [LARGE SCALE GENOMIC DNA]</scope>
</reference>
<dbReference type="EMBL" id="BMAT01005724">
    <property type="protein sequence ID" value="GFR98873.1"/>
    <property type="molecule type" value="Genomic_DNA"/>
</dbReference>
<evidence type="ECO:0000313" key="2">
    <source>
        <dbReference type="Proteomes" id="UP000762676"/>
    </source>
</evidence>
<proteinExistence type="predicted"/>
<sequence length="139" mass="15785">MENRHIDGELKRIKVDVAEKTRIVDDRRLHEIENTFFSVSVVINQTAWSWICFEKEPLDCDRTPTRGTDRLLCLRMATLCGRAMIFGAFASPALNSTDEDKGRLYVELGAMLNNTPHTELIFSLTVLKLEMALTLVDGL</sequence>
<comment type="caution">
    <text evidence="1">The sequence shown here is derived from an EMBL/GenBank/DDBJ whole genome shotgun (WGS) entry which is preliminary data.</text>
</comment>
<organism evidence="1 2">
    <name type="scientific">Elysia marginata</name>
    <dbReference type="NCBI Taxonomy" id="1093978"/>
    <lineage>
        <taxon>Eukaryota</taxon>
        <taxon>Metazoa</taxon>
        <taxon>Spiralia</taxon>
        <taxon>Lophotrochozoa</taxon>
        <taxon>Mollusca</taxon>
        <taxon>Gastropoda</taxon>
        <taxon>Heterobranchia</taxon>
        <taxon>Euthyneura</taxon>
        <taxon>Panpulmonata</taxon>
        <taxon>Sacoglossa</taxon>
        <taxon>Placobranchoidea</taxon>
        <taxon>Plakobranchidae</taxon>
        <taxon>Elysia</taxon>
    </lineage>
</organism>